<dbReference type="CDD" id="cd01300">
    <property type="entry name" value="YtcJ_like"/>
    <property type="match status" value="1"/>
</dbReference>
<evidence type="ECO:0000259" key="2">
    <source>
        <dbReference type="Pfam" id="PF07969"/>
    </source>
</evidence>
<dbReference type="AlphaFoldDB" id="L0A7U8"/>
<evidence type="ECO:0000313" key="4">
    <source>
        <dbReference type="Proteomes" id="UP000010469"/>
    </source>
</evidence>
<gene>
    <name evidence="3" type="ordered locus">Calag_0162</name>
</gene>
<keyword evidence="1" id="KW-0175">Coiled coil</keyword>
<dbReference type="InterPro" id="IPR011059">
    <property type="entry name" value="Metal-dep_hydrolase_composite"/>
</dbReference>
<dbReference type="SUPFAM" id="SSF51338">
    <property type="entry name" value="Composite domain of metallo-dependent hydrolases"/>
    <property type="match status" value="1"/>
</dbReference>
<feature type="coiled-coil region" evidence="1">
    <location>
        <begin position="183"/>
        <end position="213"/>
    </location>
</feature>
<dbReference type="InParanoid" id="L0A7U8"/>
<organism evidence="3 4">
    <name type="scientific">Caldisphaera lagunensis (strain DSM 15908 / JCM 11604 / ANMR 0165 / IC-154)</name>
    <dbReference type="NCBI Taxonomy" id="1056495"/>
    <lineage>
        <taxon>Archaea</taxon>
        <taxon>Thermoproteota</taxon>
        <taxon>Thermoprotei</taxon>
        <taxon>Acidilobales</taxon>
        <taxon>Caldisphaeraceae</taxon>
        <taxon>Caldisphaera</taxon>
    </lineage>
</organism>
<keyword evidence="3" id="KW-0378">Hydrolase</keyword>
<reference evidence="4" key="1">
    <citation type="submission" date="2012-03" db="EMBL/GenBank/DDBJ databases">
        <title>Complete genome of Caldisphaera lagunensis DSM 15908.</title>
        <authorList>
            <person name="Lucas S."/>
            <person name="Copeland A."/>
            <person name="Lapidus A."/>
            <person name="Glavina del Rio T."/>
            <person name="Dalin E."/>
            <person name="Tice H."/>
            <person name="Bruce D."/>
            <person name="Goodwin L."/>
            <person name="Pitluck S."/>
            <person name="Peters L."/>
            <person name="Mikhailova N."/>
            <person name="Teshima H."/>
            <person name="Kyrpides N."/>
            <person name="Mavromatis K."/>
            <person name="Ivanova N."/>
            <person name="Brettin T."/>
            <person name="Detter J.C."/>
            <person name="Han C."/>
            <person name="Larimer F."/>
            <person name="Land M."/>
            <person name="Hauser L."/>
            <person name="Markowitz V."/>
            <person name="Cheng J.-F."/>
            <person name="Hugenholtz P."/>
            <person name="Woyke T."/>
            <person name="Wu D."/>
            <person name="Spring S."/>
            <person name="Schroeder M."/>
            <person name="Brambilla E."/>
            <person name="Klenk H.-P."/>
            <person name="Eisen J.A."/>
        </authorList>
    </citation>
    <scope>NUCLEOTIDE SEQUENCE [LARGE SCALE GENOMIC DNA]</scope>
    <source>
        <strain evidence="4">DSM 15908 / JCM 11604 / IC-154</strain>
    </source>
</reference>
<dbReference type="KEGG" id="clg:Calag_0162"/>
<sequence>MKSMGSLAIINGFIYASFYPLQIINSLLINDGKIEIIGNKDKILDYAKKEKIEILDLKNKYYAIPGFIDAHIHIDELGEYINGIDLRDVKSVKDLCESIKNKKDKFKNWIYGHGWDQEKFLENRWPNHYDIDNCTKNKPAIFSRIDLHSALINEKAIKFLYSFDKEVYGIDKFPNNEPTGIIKETAFDEIRKLMRENRDIEEQKELIELAQNELISKGITSVGFMSVDEKSLSAILELRSENKLKIRISAFLNGNIMYKSKQIKNDDLFQIKGIKLFSDGSLGSRTAYLSYPYEDDPENKGFIAMEKDQLLENCLKAKELNLKTATHVIGDAALDNVLDVYEKCGERNRIEHASLVREDQFMKLSKINPIIVVQPHFIISDFWVIKRLGINRAKWVYPFKSLINHGLDIAFSTDAPVEPIDPFLSIDAAVNRGSNQNIELSKYTMHESLNLQEAYASYTQKSATAIYRQDLGSIELGKKGDIVILSKDPLNSYLNNVVMTIIDGNILYKNNFE</sequence>
<keyword evidence="4" id="KW-1185">Reference proteome</keyword>
<dbReference type="EMBL" id="CP003378">
    <property type="protein sequence ID" value="AFZ69948.1"/>
    <property type="molecule type" value="Genomic_DNA"/>
</dbReference>
<dbReference type="PANTHER" id="PTHR22642">
    <property type="entry name" value="IMIDAZOLONEPROPIONASE"/>
    <property type="match status" value="1"/>
</dbReference>
<dbReference type="InterPro" id="IPR018228">
    <property type="entry name" value="DNase_TatD-rel_CS"/>
</dbReference>
<dbReference type="SUPFAM" id="SSF51556">
    <property type="entry name" value="Metallo-dependent hydrolases"/>
    <property type="match status" value="1"/>
</dbReference>
<protein>
    <submittedName>
        <fullName evidence="3">Putative TIM-barrel fold metal-dependent hydrolase</fullName>
    </submittedName>
</protein>
<dbReference type="Gene3D" id="3.20.20.140">
    <property type="entry name" value="Metal-dependent hydrolases"/>
    <property type="match status" value="1"/>
</dbReference>
<dbReference type="PANTHER" id="PTHR22642:SF2">
    <property type="entry name" value="PROTEIN LONG AFTER FAR-RED 3"/>
    <property type="match status" value="1"/>
</dbReference>
<dbReference type="Proteomes" id="UP000010469">
    <property type="component" value="Chromosome"/>
</dbReference>
<dbReference type="HOGENOM" id="CLU_009942_3_1_2"/>
<dbReference type="Gene3D" id="2.30.40.10">
    <property type="entry name" value="Urease, subunit C, domain 1"/>
    <property type="match status" value="1"/>
</dbReference>
<evidence type="ECO:0000313" key="3">
    <source>
        <dbReference type="EMBL" id="AFZ69948.1"/>
    </source>
</evidence>
<dbReference type="GO" id="GO:0016810">
    <property type="term" value="F:hydrolase activity, acting on carbon-nitrogen (but not peptide) bonds"/>
    <property type="evidence" value="ECO:0007669"/>
    <property type="project" value="InterPro"/>
</dbReference>
<dbReference type="InterPro" id="IPR032466">
    <property type="entry name" value="Metal_Hydrolase"/>
</dbReference>
<dbReference type="PROSITE" id="PS01137">
    <property type="entry name" value="TATD_1"/>
    <property type="match status" value="1"/>
</dbReference>
<proteinExistence type="predicted"/>
<dbReference type="InterPro" id="IPR033932">
    <property type="entry name" value="YtcJ-like"/>
</dbReference>
<feature type="domain" description="Amidohydrolase 3" evidence="2">
    <location>
        <begin position="53"/>
        <end position="508"/>
    </location>
</feature>
<dbReference type="eggNOG" id="arCOG00691">
    <property type="taxonomic scope" value="Archaea"/>
</dbReference>
<name>L0A7U8_CALLD</name>
<dbReference type="Pfam" id="PF07969">
    <property type="entry name" value="Amidohydro_3"/>
    <property type="match status" value="1"/>
</dbReference>
<dbReference type="Gene3D" id="3.10.310.70">
    <property type="match status" value="1"/>
</dbReference>
<dbReference type="InterPro" id="IPR013108">
    <property type="entry name" value="Amidohydro_3"/>
</dbReference>
<accession>L0A7U8</accession>
<evidence type="ECO:0000256" key="1">
    <source>
        <dbReference type="SAM" id="Coils"/>
    </source>
</evidence>